<keyword evidence="4" id="KW-0812">Transmembrane</keyword>
<evidence type="ECO:0000313" key="6">
    <source>
        <dbReference type="EMBL" id="MFB9756288.1"/>
    </source>
</evidence>
<feature type="transmembrane region" description="Helical" evidence="4">
    <location>
        <begin position="293"/>
        <end position="313"/>
    </location>
</feature>
<organism evidence="6 7">
    <name type="scientific">Paenibacillus hodogayensis</name>
    <dbReference type="NCBI Taxonomy" id="279208"/>
    <lineage>
        <taxon>Bacteria</taxon>
        <taxon>Bacillati</taxon>
        <taxon>Bacillota</taxon>
        <taxon>Bacilli</taxon>
        <taxon>Bacillales</taxon>
        <taxon>Paenibacillaceae</taxon>
        <taxon>Paenibacillus</taxon>
    </lineage>
</organism>
<accession>A0ABV5W6U5</accession>
<dbReference type="RefSeq" id="WP_344917313.1">
    <property type="nucleotide sequence ID" value="NZ_BAAAYO010000021.1"/>
</dbReference>
<sequence length="753" mass="87141">MKRSLSLKQKIWLTYFLIYTIPFLILGGMVYYNAVVSLQHEIERTNMRQLELVRDEIDKLMQEMNTLTTHLSMDPELTPLMVGRNGYAQLESVRELARYQSYNPHLEDILLYYYGNEELYSTLGTMSKDTLANEYYRFSDRDISQWLEDSDIMLGSEFIQAVNLKLKGQYSNLIAYVSPIPQNSFLHYGKVVLLLNGESLTNQIGNLLGDLRGSIFVLDESKRVMAYKNSGLPITESMLADVWQENWSPGIRQIAWNSKSYSLAYVDSERTGWSFVTLMPTEQFLSRVISMKIVVYFVLATLICVGILGTLVISRRQYRPIDRLFQNALNILPRSAEQLAENELDFIGNTLRTTHRSNLELIERVDLQKEIVKEKFLLHLLQGKLSNEQLEKGISMHDLYLQGNCYFVLIVDLENGPIGLLSAEHKEEVSRILNHFVFDGGVAYGAKQDWETEMVLIVALENEYEDTKRMRHKVVMELQQRVVSRIDARLTVSVGQMYSEPKLINRSYIEASGAMEYRIREGSGGVIFFDDIQNGNHDDLWYPIEDQIRFIQSLKQGDAGIATETLRIIIESIAQRGQSLPILRLKYSDLINSVFKLMRELRIVDNTDKIRDIAEFTSLSELEVLLRHLVEDICNHVVRKRESNNTRLQNEVITLIQSRFQSIDFSLEQLAIHFRLSSSYLSRFIKEQTGMTFTDYVQQLRQEEAKRLLVETDFSVKEIVGLVGYIGVSKYIEKFRKQEGITPGEYRKLYSKN</sequence>
<dbReference type="SMART" id="SM00342">
    <property type="entry name" value="HTH_ARAC"/>
    <property type="match status" value="1"/>
</dbReference>
<keyword evidence="1" id="KW-0805">Transcription regulation</keyword>
<keyword evidence="4" id="KW-1133">Transmembrane helix</keyword>
<evidence type="ECO:0000259" key="5">
    <source>
        <dbReference type="PROSITE" id="PS01124"/>
    </source>
</evidence>
<dbReference type="SUPFAM" id="SSF46689">
    <property type="entry name" value="Homeodomain-like"/>
    <property type="match status" value="1"/>
</dbReference>
<feature type="transmembrane region" description="Helical" evidence="4">
    <location>
        <begin position="12"/>
        <end position="32"/>
    </location>
</feature>
<dbReference type="Pfam" id="PF17853">
    <property type="entry name" value="GGDEF_2"/>
    <property type="match status" value="1"/>
</dbReference>
<comment type="caution">
    <text evidence="6">The sequence shown here is derived from an EMBL/GenBank/DDBJ whole genome shotgun (WGS) entry which is preliminary data.</text>
</comment>
<dbReference type="InterPro" id="IPR009057">
    <property type="entry name" value="Homeodomain-like_sf"/>
</dbReference>
<protein>
    <submittedName>
        <fullName evidence="6">AraC family transcriptional regulator</fullName>
    </submittedName>
</protein>
<dbReference type="PANTHER" id="PTHR43280:SF2">
    <property type="entry name" value="HTH-TYPE TRANSCRIPTIONAL REGULATOR EXSA"/>
    <property type="match status" value="1"/>
</dbReference>
<dbReference type="EMBL" id="JBHMAG010000022">
    <property type="protein sequence ID" value="MFB9756288.1"/>
    <property type="molecule type" value="Genomic_DNA"/>
</dbReference>
<evidence type="ECO:0000313" key="7">
    <source>
        <dbReference type="Proteomes" id="UP001589619"/>
    </source>
</evidence>
<gene>
    <name evidence="6" type="ORF">ACFFNY_32320</name>
</gene>
<evidence type="ECO:0000256" key="2">
    <source>
        <dbReference type="ARBA" id="ARBA00023125"/>
    </source>
</evidence>
<feature type="domain" description="HTH araC/xylS-type" evidence="5">
    <location>
        <begin position="650"/>
        <end position="749"/>
    </location>
</feature>
<dbReference type="InterPro" id="IPR041522">
    <property type="entry name" value="CdaR_GGDEF"/>
</dbReference>
<keyword evidence="7" id="KW-1185">Reference proteome</keyword>
<evidence type="ECO:0000256" key="1">
    <source>
        <dbReference type="ARBA" id="ARBA00023015"/>
    </source>
</evidence>
<evidence type="ECO:0000256" key="3">
    <source>
        <dbReference type="ARBA" id="ARBA00023163"/>
    </source>
</evidence>
<dbReference type="PROSITE" id="PS01124">
    <property type="entry name" value="HTH_ARAC_FAMILY_2"/>
    <property type="match status" value="1"/>
</dbReference>
<keyword evidence="3" id="KW-0804">Transcription</keyword>
<keyword evidence="2" id="KW-0238">DNA-binding</keyword>
<proteinExistence type="predicted"/>
<reference evidence="6 7" key="1">
    <citation type="submission" date="2024-09" db="EMBL/GenBank/DDBJ databases">
        <authorList>
            <person name="Sun Q."/>
            <person name="Mori K."/>
        </authorList>
    </citation>
    <scope>NUCLEOTIDE SEQUENCE [LARGE SCALE GENOMIC DNA]</scope>
    <source>
        <strain evidence="6 7">JCM 12520</strain>
    </source>
</reference>
<dbReference type="Proteomes" id="UP001589619">
    <property type="component" value="Unassembled WGS sequence"/>
</dbReference>
<dbReference type="Gene3D" id="3.30.450.20">
    <property type="entry name" value="PAS domain"/>
    <property type="match status" value="1"/>
</dbReference>
<evidence type="ECO:0000256" key="4">
    <source>
        <dbReference type="SAM" id="Phobius"/>
    </source>
</evidence>
<dbReference type="Pfam" id="PF12833">
    <property type="entry name" value="HTH_18"/>
    <property type="match status" value="1"/>
</dbReference>
<dbReference type="Gene3D" id="1.10.10.60">
    <property type="entry name" value="Homeodomain-like"/>
    <property type="match status" value="2"/>
</dbReference>
<dbReference type="InterPro" id="IPR018060">
    <property type="entry name" value="HTH_AraC"/>
</dbReference>
<dbReference type="PANTHER" id="PTHR43280">
    <property type="entry name" value="ARAC-FAMILY TRANSCRIPTIONAL REGULATOR"/>
    <property type="match status" value="1"/>
</dbReference>
<name>A0ABV5W6U5_9BACL</name>
<keyword evidence="4" id="KW-0472">Membrane</keyword>